<feature type="compositionally biased region" description="Basic and acidic residues" evidence="1">
    <location>
        <begin position="33"/>
        <end position="42"/>
    </location>
</feature>
<evidence type="ECO:0000313" key="2">
    <source>
        <dbReference type="EMBL" id="MCI53186.1"/>
    </source>
</evidence>
<reference evidence="2 3" key="1">
    <citation type="journal article" date="2018" name="Front. Plant Sci.">
        <title>Red Clover (Trifolium pratense) and Zigzag Clover (T. medium) - A Picture of Genomic Similarities and Differences.</title>
        <authorList>
            <person name="Dluhosova J."/>
            <person name="Istvanek J."/>
            <person name="Nedelnik J."/>
            <person name="Repkova J."/>
        </authorList>
    </citation>
    <scope>NUCLEOTIDE SEQUENCE [LARGE SCALE GENOMIC DNA]</scope>
    <source>
        <strain evidence="3">cv. 10/8</strain>
        <tissue evidence="2">Leaf</tissue>
    </source>
</reference>
<proteinExistence type="predicted"/>
<comment type="caution">
    <text evidence="2">The sequence shown here is derived from an EMBL/GenBank/DDBJ whole genome shotgun (WGS) entry which is preliminary data.</text>
</comment>
<feature type="non-terminal residue" evidence="2">
    <location>
        <position position="77"/>
    </location>
</feature>
<feature type="compositionally biased region" description="Basic and acidic residues" evidence="1">
    <location>
        <begin position="67"/>
        <end position="77"/>
    </location>
</feature>
<evidence type="ECO:0000256" key="1">
    <source>
        <dbReference type="SAM" id="MobiDB-lite"/>
    </source>
</evidence>
<keyword evidence="3" id="KW-1185">Reference proteome</keyword>
<feature type="compositionally biased region" description="Basic and acidic residues" evidence="1">
    <location>
        <begin position="10"/>
        <end position="21"/>
    </location>
</feature>
<evidence type="ECO:0000313" key="3">
    <source>
        <dbReference type="Proteomes" id="UP000265520"/>
    </source>
</evidence>
<dbReference type="EMBL" id="LXQA010459398">
    <property type="protein sequence ID" value="MCI53186.1"/>
    <property type="molecule type" value="Genomic_DNA"/>
</dbReference>
<feature type="non-terminal residue" evidence="2">
    <location>
        <position position="1"/>
    </location>
</feature>
<dbReference type="Proteomes" id="UP000265520">
    <property type="component" value="Unassembled WGS sequence"/>
</dbReference>
<sequence length="77" mass="8072">NTSASGAEASEAKSTDGKKATETAATEDVGASEAKETYKGKGPEAITTEVKPATKKDKGLSRNQGLSRRELQKFNGR</sequence>
<protein>
    <submittedName>
        <fullName evidence="2">Uncharacterized protein</fullName>
    </submittedName>
</protein>
<name>A0A392SZ68_9FABA</name>
<dbReference type="AlphaFoldDB" id="A0A392SZ68"/>
<feature type="region of interest" description="Disordered" evidence="1">
    <location>
        <begin position="1"/>
        <end position="77"/>
    </location>
</feature>
<accession>A0A392SZ68</accession>
<organism evidence="2 3">
    <name type="scientific">Trifolium medium</name>
    <dbReference type="NCBI Taxonomy" id="97028"/>
    <lineage>
        <taxon>Eukaryota</taxon>
        <taxon>Viridiplantae</taxon>
        <taxon>Streptophyta</taxon>
        <taxon>Embryophyta</taxon>
        <taxon>Tracheophyta</taxon>
        <taxon>Spermatophyta</taxon>
        <taxon>Magnoliopsida</taxon>
        <taxon>eudicotyledons</taxon>
        <taxon>Gunneridae</taxon>
        <taxon>Pentapetalae</taxon>
        <taxon>rosids</taxon>
        <taxon>fabids</taxon>
        <taxon>Fabales</taxon>
        <taxon>Fabaceae</taxon>
        <taxon>Papilionoideae</taxon>
        <taxon>50 kb inversion clade</taxon>
        <taxon>NPAAA clade</taxon>
        <taxon>Hologalegina</taxon>
        <taxon>IRL clade</taxon>
        <taxon>Trifolieae</taxon>
        <taxon>Trifolium</taxon>
    </lineage>
</organism>